<gene>
    <name evidence="2" type="ORF">HII27_21995</name>
</gene>
<sequence>MRDFCKDQNGVTAVEYAIVLAGVAAVVAVVFGSNGQVQTMINSLFTKATTVVSTNIK</sequence>
<dbReference type="InterPro" id="IPR007047">
    <property type="entry name" value="Flp_Fap"/>
</dbReference>
<dbReference type="Pfam" id="PF04964">
    <property type="entry name" value="Flp_Fap"/>
    <property type="match status" value="1"/>
</dbReference>
<accession>A0ABR6RYZ6</accession>
<keyword evidence="1" id="KW-0472">Membrane</keyword>
<keyword evidence="3" id="KW-1185">Reference proteome</keyword>
<evidence type="ECO:0000313" key="3">
    <source>
        <dbReference type="Proteomes" id="UP000607331"/>
    </source>
</evidence>
<dbReference type="EMBL" id="JABBJF010000029">
    <property type="protein sequence ID" value="MBC1188371.1"/>
    <property type="molecule type" value="Genomic_DNA"/>
</dbReference>
<reference evidence="2 3" key="1">
    <citation type="submission" date="2020-04" db="EMBL/GenBank/DDBJ databases">
        <title>The draft genome of Kluyvera sichuanensis strain SCKS090646.</title>
        <authorList>
            <person name="Wei L."/>
            <person name="Liu L."/>
            <person name="Feng Y."/>
            <person name="Zong Z."/>
        </authorList>
    </citation>
    <scope>NUCLEOTIDE SEQUENCE [LARGE SCALE GENOMIC DNA]</scope>
    <source>
        <strain evidence="2 3">090646</strain>
    </source>
</reference>
<organism evidence="2 3">
    <name type="scientific">Kluyvera sichuanensis</name>
    <dbReference type="NCBI Taxonomy" id="2725494"/>
    <lineage>
        <taxon>Bacteria</taxon>
        <taxon>Pseudomonadati</taxon>
        <taxon>Pseudomonadota</taxon>
        <taxon>Gammaproteobacteria</taxon>
        <taxon>Enterobacterales</taxon>
        <taxon>Enterobacteriaceae</taxon>
        <taxon>Kluyvera</taxon>
    </lineage>
</organism>
<proteinExistence type="predicted"/>
<dbReference type="Proteomes" id="UP000607331">
    <property type="component" value="Unassembled WGS sequence"/>
</dbReference>
<keyword evidence="1" id="KW-0812">Transmembrane</keyword>
<evidence type="ECO:0000256" key="1">
    <source>
        <dbReference type="SAM" id="Phobius"/>
    </source>
</evidence>
<protein>
    <submittedName>
        <fullName evidence="2">Flp family type IVb pilin</fullName>
    </submittedName>
</protein>
<evidence type="ECO:0000313" key="2">
    <source>
        <dbReference type="EMBL" id="MBC1188371.1"/>
    </source>
</evidence>
<keyword evidence="1" id="KW-1133">Transmembrane helix</keyword>
<feature type="transmembrane region" description="Helical" evidence="1">
    <location>
        <begin position="12"/>
        <end position="32"/>
    </location>
</feature>
<comment type="caution">
    <text evidence="2">The sequence shown here is derived from an EMBL/GenBank/DDBJ whole genome shotgun (WGS) entry which is preliminary data.</text>
</comment>
<name>A0ABR6RYZ6_9ENTR</name>